<dbReference type="OrthoDB" id="1273178at2"/>
<name>A0A1G8P4I4_9FLAO</name>
<keyword evidence="2" id="KW-1185">Reference proteome</keyword>
<evidence type="ECO:0000313" key="2">
    <source>
        <dbReference type="Proteomes" id="UP000198869"/>
    </source>
</evidence>
<protein>
    <submittedName>
        <fullName evidence="1">Uncharacterized protein</fullName>
    </submittedName>
</protein>
<reference evidence="2" key="1">
    <citation type="submission" date="2016-10" db="EMBL/GenBank/DDBJ databases">
        <authorList>
            <person name="Varghese N."/>
            <person name="Submissions S."/>
        </authorList>
    </citation>
    <scope>NUCLEOTIDE SEQUENCE [LARGE SCALE GENOMIC DNA]</scope>
    <source>
        <strain evidence="2">DSM 17071</strain>
    </source>
</reference>
<gene>
    <name evidence="1" type="ORF">SAMN05421846_1175</name>
</gene>
<dbReference type="STRING" id="311334.SAMN05421846_1175"/>
<dbReference type="Proteomes" id="UP000198869">
    <property type="component" value="Unassembled WGS sequence"/>
</dbReference>
<evidence type="ECO:0000313" key="1">
    <source>
        <dbReference type="EMBL" id="SDI87409.1"/>
    </source>
</evidence>
<dbReference type="EMBL" id="FNDW01000017">
    <property type="protein sequence ID" value="SDI87409.1"/>
    <property type="molecule type" value="Genomic_DNA"/>
</dbReference>
<accession>A0A1G8P4I4</accession>
<proteinExistence type="predicted"/>
<organism evidence="1 2">
    <name type="scientific">Chryseobacterium taeanense</name>
    <dbReference type="NCBI Taxonomy" id="311334"/>
    <lineage>
        <taxon>Bacteria</taxon>
        <taxon>Pseudomonadati</taxon>
        <taxon>Bacteroidota</taxon>
        <taxon>Flavobacteriia</taxon>
        <taxon>Flavobacteriales</taxon>
        <taxon>Weeksellaceae</taxon>
        <taxon>Chryseobacterium group</taxon>
        <taxon>Chryseobacterium</taxon>
    </lineage>
</organism>
<sequence>MKVINYILGILFLLNINCCVNQKKKDEEQIKDTVTKYWKAVKENKVEECLNLFEDVENYKGGVQSDIYFLHKNYDKINPNDILLKNIRVKDTVVMFSQNKQKYVQYIIKKENDSNCLKKPLIITFMFYKPVGYNKIFNRTILQNHIGWVQ</sequence>
<dbReference type="AlphaFoldDB" id="A0A1G8P4I4"/>
<dbReference type="RefSeq" id="WP_089861418.1">
    <property type="nucleotide sequence ID" value="NZ_FNDW01000017.1"/>
</dbReference>